<dbReference type="AlphaFoldDB" id="A0A6G1EFW3"/>
<evidence type="ECO:0000313" key="3">
    <source>
        <dbReference type="Proteomes" id="UP000479710"/>
    </source>
</evidence>
<feature type="compositionally biased region" description="Basic and acidic residues" evidence="1">
    <location>
        <begin position="1"/>
        <end position="24"/>
    </location>
</feature>
<accession>A0A6G1EFW3</accession>
<organism evidence="2 3">
    <name type="scientific">Oryza meyeriana var. granulata</name>
    <dbReference type="NCBI Taxonomy" id="110450"/>
    <lineage>
        <taxon>Eukaryota</taxon>
        <taxon>Viridiplantae</taxon>
        <taxon>Streptophyta</taxon>
        <taxon>Embryophyta</taxon>
        <taxon>Tracheophyta</taxon>
        <taxon>Spermatophyta</taxon>
        <taxon>Magnoliopsida</taxon>
        <taxon>Liliopsida</taxon>
        <taxon>Poales</taxon>
        <taxon>Poaceae</taxon>
        <taxon>BOP clade</taxon>
        <taxon>Oryzoideae</taxon>
        <taxon>Oryzeae</taxon>
        <taxon>Oryzinae</taxon>
        <taxon>Oryza</taxon>
        <taxon>Oryza meyeriana</taxon>
    </lineage>
</organism>
<comment type="caution">
    <text evidence="2">The sequence shown here is derived from an EMBL/GenBank/DDBJ whole genome shotgun (WGS) entry which is preliminary data.</text>
</comment>
<protein>
    <submittedName>
        <fullName evidence="2">Uncharacterized protein</fullName>
    </submittedName>
</protein>
<keyword evidence="3" id="KW-1185">Reference proteome</keyword>
<evidence type="ECO:0000256" key="1">
    <source>
        <dbReference type="SAM" id="MobiDB-lite"/>
    </source>
</evidence>
<gene>
    <name evidence="2" type="ORF">E2562_007787</name>
</gene>
<feature type="region of interest" description="Disordered" evidence="1">
    <location>
        <begin position="45"/>
        <end position="65"/>
    </location>
</feature>
<feature type="region of interest" description="Disordered" evidence="1">
    <location>
        <begin position="1"/>
        <end position="25"/>
    </location>
</feature>
<dbReference type="EMBL" id="SPHZ02000003">
    <property type="protein sequence ID" value="KAF0923965.1"/>
    <property type="molecule type" value="Genomic_DNA"/>
</dbReference>
<dbReference type="Proteomes" id="UP000479710">
    <property type="component" value="Unassembled WGS sequence"/>
</dbReference>
<reference evidence="2 3" key="1">
    <citation type="submission" date="2019-11" db="EMBL/GenBank/DDBJ databases">
        <title>Whole genome sequence of Oryza granulata.</title>
        <authorList>
            <person name="Li W."/>
        </authorList>
    </citation>
    <scope>NUCLEOTIDE SEQUENCE [LARGE SCALE GENOMIC DNA]</scope>
    <source>
        <strain evidence="3">cv. Menghai</strain>
        <tissue evidence="2">Leaf</tissue>
    </source>
</reference>
<proteinExistence type="predicted"/>
<evidence type="ECO:0000313" key="2">
    <source>
        <dbReference type="EMBL" id="KAF0923965.1"/>
    </source>
</evidence>
<sequence length="70" mass="7385">MMLTTEVKDNGDDPGSDGDRRAAVDDDAWQMECNGEGHAVARLQSGGGEAGAQEQHSGGSWAQRRTIIAI</sequence>
<name>A0A6G1EFW3_9ORYZ</name>